<dbReference type="AlphaFoldDB" id="A0A1I3ZXQ9"/>
<keyword evidence="1" id="KW-1133">Transmembrane helix</keyword>
<keyword evidence="5" id="KW-1185">Reference proteome</keyword>
<name>A0A1I3ZXQ9_9GAMM</name>
<evidence type="ECO:0000256" key="2">
    <source>
        <dbReference type="SAM" id="SignalP"/>
    </source>
</evidence>
<evidence type="ECO:0000313" key="5">
    <source>
        <dbReference type="Proteomes" id="UP000198924"/>
    </source>
</evidence>
<feature type="domain" description="VWFA" evidence="3">
    <location>
        <begin position="31"/>
        <end position="216"/>
    </location>
</feature>
<accession>A0A1I3ZXQ9</accession>
<protein>
    <submittedName>
        <fullName evidence="4">TIGR03503 family protein</fullName>
    </submittedName>
</protein>
<dbReference type="OrthoDB" id="798937at2"/>
<dbReference type="Gene3D" id="3.40.50.410">
    <property type="entry name" value="von Willebrand factor, type A domain"/>
    <property type="match status" value="1"/>
</dbReference>
<dbReference type="SMART" id="SM00327">
    <property type="entry name" value="VWA"/>
    <property type="match status" value="1"/>
</dbReference>
<keyword evidence="2" id="KW-0732">Signal</keyword>
<dbReference type="CDD" id="cd00198">
    <property type="entry name" value="vWFA"/>
    <property type="match status" value="1"/>
</dbReference>
<dbReference type="EMBL" id="FOSH01000012">
    <property type="protein sequence ID" value="SFK48426.1"/>
    <property type="molecule type" value="Genomic_DNA"/>
</dbReference>
<organism evidence="4 5">
    <name type="scientific">Methylophaga sulfidovorans</name>
    <dbReference type="NCBI Taxonomy" id="45496"/>
    <lineage>
        <taxon>Bacteria</taxon>
        <taxon>Pseudomonadati</taxon>
        <taxon>Pseudomonadota</taxon>
        <taxon>Gammaproteobacteria</taxon>
        <taxon>Thiotrichales</taxon>
        <taxon>Piscirickettsiaceae</taxon>
        <taxon>Methylophaga</taxon>
    </lineage>
</organism>
<evidence type="ECO:0000259" key="3">
    <source>
        <dbReference type="PROSITE" id="PS50234"/>
    </source>
</evidence>
<dbReference type="RefSeq" id="WP_091714499.1">
    <property type="nucleotide sequence ID" value="NZ_FOSH01000012.1"/>
</dbReference>
<dbReference type="STRING" id="45496.SAMN04488079_11259"/>
<dbReference type="InterPro" id="IPR002035">
    <property type="entry name" value="VWF_A"/>
</dbReference>
<dbReference type="Pfam" id="PF00092">
    <property type="entry name" value="VWA"/>
    <property type="match status" value="1"/>
</dbReference>
<dbReference type="PROSITE" id="PS50234">
    <property type="entry name" value="VWFA"/>
    <property type="match status" value="1"/>
</dbReference>
<keyword evidence="1" id="KW-0812">Transmembrane</keyword>
<evidence type="ECO:0000313" key="4">
    <source>
        <dbReference type="EMBL" id="SFK48426.1"/>
    </source>
</evidence>
<proteinExistence type="predicted"/>
<gene>
    <name evidence="4" type="ORF">SAMN04488079_11259</name>
</gene>
<reference evidence="5" key="1">
    <citation type="submission" date="2016-10" db="EMBL/GenBank/DDBJ databases">
        <authorList>
            <person name="Varghese N."/>
            <person name="Submissions S."/>
        </authorList>
    </citation>
    <scope>NUCLEOTIDE SEQUENCE [LARGE SCALE GENOMIC DNA]</scope>
    <source>
        <strain evidence="5">DSM 11578</strain>
    </source>
</reference>
<dbReference type="InterPro" id="IPR036465">
    <property type="entry name" value="vWFA_dom_sf"/>
</dbReference>
<feature type="chain" id="PRO_5011739244" evidence="2">
    <location>
        <begin position="25"/>
        <end position="599"/>
    </location>
</feature>
<evidence type="ECO:0000256" key="1">
    <source>
        <dbReference type="SAM" id="Phobius"/>
    </source>
</evidence>
<feature type="transmembrane region" description="Helical" evidence="1">
    <location>
        <begin position="567"/>
        <end position="585"/>
    </location>
</feature>
<feature type="signal peptide" evidence="2">
    <location>
        <begin position="1"/>
        <end position="24"/>
    </location>
</feature>
<dbReference type="SUPFAM" id="SSF53300">
    <property type="entry name" value="vWA-like"/>
    <property type="match status" value="1"/>
</dbReference>
<dbReference type="Proteomes" id="UP000198924">
    <property type="component" value="Unassembled WGS sequence"/>
</dbReference>
<sequence length="599" mass="67059">MLDFLKIALPLVLLATMPVRQAQAAETPSSDVRVVIDVSGSMKKNDPKNLRAPALRMLVGLMPDDANAGVWTFAKMVNMLVPWQKVDDDWRQNAIEKSSKIHSLGLYTNIELALQKATKTGIKNDPKQRQSLILLSDGFVDLQPGDKASEASRQRILNDIVPKLKAANLAVHTIALSDNADHELLKAISMETDGWYQQANSADDLQRIFLHMFEKATQPDTVPLTDNQFKIDSSVNEMTVLAFRKAGSAETQLKTPDGKTLTELDQSEKMRWLHEDSFDLITIEKPAIGEWRIDAQLDPDNRVMVVTDMKLETSDLPNNVLKGEKFDFHATLTDHGKAITRKDFLELVDGSLKQNSEQGEKRLSMILDPQKSQFNATLGEEFTAGRQDVIVTLKSATFERQRRQSINVIAAPYYVETERLPGDSRSHRIQVQVEPTLIKPDSLSIKALLREENGSEWPYDMQKTDTNNWQLTLTELTKDAKYDLSLQLRGETPEGRPVFLQAEPIQLKDELAAEEPVDLFDEELTPILDPITGDDEANIDIMPLDDDLMLEDSDGSSDSSMSDNTKLLIGNAIIVCLLIAGVIWWRRQNAATMAVGDTL</sequence>
<keyword evidence="1" id="KW-0472">Membrane</keyword>